<dbReference type="InterPro" id="IPR044861">
    <property type="entry name" value="IPNS-like_FE2OG_OXY"/>
</dbReference>
<feature type="domain" description="Isopenicillin N synthase-like Fe(2+) 2OG dioxygenase" evidence="2">
    <location>
        <begin position="182"/>
        <end position="262"/>
    </location>
</feature>
<dbReference type="AlphaFoldDB" id="A0A0B5DXG4"/>
<dbReference type="SUPFAM" id="SSF51197">
    <property type="entry name" value="Clavaminate synthase-like"/>
    <property type="match status" value="1"/>
</dbReference>
<dbReference type="OrthoDB" id="21825at2"/>
<gene>
    <name evidence="4" type="ORF">P73_0731</name>
</gene>
<evidence type="ECO:0000256" key="1">
    <source>
        <dbReference type="ARBA" id="ARBA00001954"/>
    </source>
</evidence>
<feature type="domain" description="Non-haem dioxygenase N-terminal" evidence="3">
    <location>
        <begin position="2"/>
        <end position="121"/>
    </location>
</feature>
<name>A0A0B5DXG4_9RHOB</name>
<dbReference type="HOGENOM" id="CLU_010119_6_1_5"/>
<reference evidence="4 5" key="1">
    <citation type="journal article" date="2014" name="Int. J. Syst. Evol. Microbiol.">
        <title>Celeribacter indicus sp. nov., a polycyclic aromatic hydrocarbon-degrading bacterium from deep-sea sediment and reclassification of Huaishuia halophila as Celeribacter halophilus comb. nov.</title>
        <authorList>
            <person name="Lai Q."/>
            <person name="Cao J."/>
            <person name="Yuan J."/>
            <person name="Li F."/>
            <person name="Shao Z."/>
        </authorList>
    </citation>
    <scope>NUCLEOTIDE SEQUENCE [LARGE SCALE GENOMIC DNA]</scope>
    <source>
        <strain evidence="4">P73</strain>
    </source>
</reference>
<dbReference type="Pfam" id="PF03171">
    <property type="entry name" value="2OG-FeII_Oxy"/>
    <property type="match status" value="1"/>
</dbReference>
<dbReference type="EMBL" id="CP004393">
    <property type="protein sequence ID" value="AJE45446.1"/>
    <property type="molecule type" value="Genomic_DNA"/>
</dbReference>
<evidence type="ECO:0000313" key="4">
    <source>
        <dbReference type="EMBL" id="AJE45446.1"/>
    </source>
</evidence>
<dbReference type="Pfam" id="PF14226">
    <property type="entry name" value="DIOX_N"/>
    <property type="match status" value="1"/>
</dbReference>
<dbReference type="KEGG" id="cid:P73_0731"/>
<proteinExistence type="predicted"/>
<dbReference type="InterPro" id="IPR027443">
    <property type="entry name" value="IPNS-like_sf"/>
</dbReference>
<accession>A0A0B5DXG4</accession>
<dbReference type="RefSeq" id="WP_043868515.1">
    <property type="nucleotide sequence ID" value="NZ_CP004393.1"/>
</dbReference>
<dbReference type="Proteomes" id="UP000031521">
    <property type="component" value="Chromosome"/>
</dbReference>
<protein>
    <submittedName>
        <fullName evidence="4">2OG-Fe(II) oxygenase</fullName>
    </submittedName>
</protein>
<dbReference type="InterPro" id="IPR050231">
    <property type="entry name" value="Iron_ascorbate_oxido_reductase"/>
</dbReference>
<evidence type="ECO:0000259" key="3">
    <source>
        <dbReference type="Pfam" id="PF14226"/>
    </source>
</evidence>
<dbReference type="STRING" id="1208324.P73_0731"/>
<dbReference type="Gene3D" id="2.60.120.330">
    <property type="entry name" value="B-lactam Antibiotic, Isopenicillin N Synthase, Chain"/>
    <property type="match status" value="1"/>
</dbReference>
<organism evidence="4 5">
    <name type="scientific">Celeribacter indicus</name>
    <dbReference type="NCBI Taxonomy" id="1208324"/>
    <lineage>
        <taxon>Bacteria</taxon>
        <taxon>Pseudomonadati</taxon>
        <taxon>Pseudomonadota</taxon>
        <taxon>Alphaproteobacteria</taxon>
        <taxon>Rhodobacterales</taxon>
        <taxon>Roseobacteraceae</taxon>
        <taxon>Celeribacter</taxon>
    </lineage>
</organism>
<comment type="cofactor">
    <cofactor evidence="1">
        <name>Fe(2+)</name>
        <dbReference type="ChEBI" id="CHEBI:29033"/>
    </cofactor>
</comment>
<keyword evidence="5" id="KW-1185">Reference proteome</keyword>
<dbReference type="PANTHER" id="PTHR47990">
    <property type="entry name" value="2-OXOGLUTARATE (2OG) AND FE(II)-DEPENDENT OXYGENASE SUPERFAMILY PROTEIN-RELATED"/>
    <property type="match status" value="1"/>
</dbReference>
<evidence type="ECO:0000313" key="5">
    <source>
        <dbReference type="Proteomes" id="UP000031521"/>
    </source>
</evidence>
<evidence type="ECO:0000259" key="2">
    <source>
        <dbReference type="Pfam" id="PF03171"/>
    </source>
</evidence>
<dbReference type="InterPro" id="IPR026992">
    <property type="entry name" value="DIOX_N"/>
</dbReference>
<sequence>MIPVLNWQLFVTGKDPDAFTASLGAACRTNGIFLLSDHGIPRGLLAEVREASDAFFALPEAEKSQLDIRRSKANRGWAGVGVEITRAHLRKESFSMGLDLTPEDPRVLAGEPFRAPNLWPEIDTFRDAMRDYYKEMLGLGRFLLKAVERDLELPAGFFQPHFSEPMATLRLSHYHGTPPAELSPEARQGPAQTDYGSLTVVLTDGASGLQVLTPRGEWVDLPEIPGTLAVLVGDCLMRWSNDQYRAAAHRILTPETPRRLAAFYLDPNPDSLIAPLPRMGPPNYAPVRAADYLRARLDETYLSAEAAQ</sequence>